<proteinExistence type="inferred from homology"/>
<dbReference type="AlphaFoldDB" id="A0AAN9GI05"/>
<dbReference type="EMBL" id="JBAMIC010000004">
    <property type="protein sequence ID" value="KAK7108766.1"/>
    <property type="molecule type" value="Genomic_DNA"/>
</dbReference>
<dbReference type="Gene3D" id="3.90.550.50">
    <property type="match status" value="1"/>
</dbReference>
<dbReference type="FunFam" id="3.90.550.50:FF:000001">
    <property type="entry name" value="Hexosyltransferase"/>
    <property type="match status" value="1"/>
</dbReference>
<dbReference type="Proteomes" id="UP001374579">
    <property type="component" value="Unassembled WGS sequence"/>
</dbReference>
<dbReference type="GO" id="GO:0016758">
    <property type="term" value="F:hexosyltransferase activity"/>
    <property type="evidence" value="ECO:0007669"/>
    <property type="project" value="InterPro"/>
</dbReference>
<name>A0AAN9GI05_9CAEN</name>
<keyword evidence="10" id="KW-0325">Glycoprotein</keyword>
<reference evidence="12 13" key="1">
    <citation type="submission" date="2024-02" db="EMBL/GenBank/DDBJ databases">
        <title>Chromosome-scale genome assembly of the rough periwinkle Littorina saxatilis.</title>
        <authorList>
            <person name="De Jode A."/>
            <person name="Faria R."/>
            <person name="Formenti G."/>
            <person name="Sims Y."/>
            <person name="Smith T.P."/>
            <person name="Tracey A."/>
            <person name="Wood J.M.D."/>
            <person name="Zagrodzka Z.B."/>
            <person name="Johannesson K."/>
            <person name="Butlin R.K."/>
            <person name="Leder E.H."/>
        </authorList>
    </citation>
    <scope>NUCLEOTIDE SEQUENCE [LARGE SCALE GENOMIC DNA]</scope>
    <source>
        <strain evidence="12">Snail1</strain>
        <tissue evidence="12">Muscle</tissue>
    </source>
</reference>
<dbReference type="PANTHER" id="PTHR11214:SF3">
    <property type="entry name" value="BETA-1,3-GALACTOSYLTRANSFERASE 6"/>
    <property type="match status" value="1"/>
</dbReference>
<evidence type="ECO:0000256" key="8">
    <source>
        <dbReference type="ARBA" id="ARBA00023034"/>
    </source>
</evidence>
<gene>
    <name evidence="12" type="ORF">V1264_016439</name>
</gene>
<evidence type="ECO:0000256" key="11">
    <source>
        <dbReference type="RuleBase" id="RU363063"/>
    </source>
</evidence>
<keyword evidence="4" id="KW-0808">Transferase</keyword>
<keyword evidence="6 11" id="KW-0735">Signal-anchor</keyword>
<dbReference type="InterPro" id="IPR002659">
    <property type="entry name" value="Glyco_trans_31"/>
</dbReference>
<sequence>MLPTSLRRLQRTCVTRRRELVVGIALCLFLYVYVDSLLSPDRYLPASPQLSALELKALSWLDLENDGVYFKPRHTVVSPLPRLVITPTTPCSKTSFIVAMVPSPPKDSRRRELIRNTWAAAVRSGQWPGSEGELGVTMDVVFVLGLTTAKENGQVATEAKQYNDLIVGEFNDTYRNLTLKTLTGLSWVSQHCLHTSFVVKVDQDTMVDFSRLTAFLSAHQAELRNTVIGKLYFNSKRREKGKWRVTPDEYPFSYYPTFAGGPCYIISMDAVPKMVNVSRYLPSFAMEDVHVTGVLAHAAHVRQHYMQQLRNWYQKESACVLLARPAFQVSLTDLSYDRLRHVWDGITSGVCRPFPK</sequence>
<dbReference type="Pfam" id="PF01762">
    <property type="entry name" value="Galactosyl_T"/>
    <property type="match status" value="1"/>
</dbReference>
<comment type="similarity">
    <text evidence="2 11">Belongs to the glycosyltransferase 31 family.</text>
</comment>
<evidence type="ECO:0000256" key="2">
    <source>
        <dbReference type="ARBA" id="ARBA00008661"/>
    </source>
</evidence>
<protein>
    <recommendedName>
        <fullName evidence="11">Hexosyltransferase</fullName>
        <ecNumber evidence="11">2.4.1.-</ecNumber>
    </recommendedName>
</protein>
<keyword evidence="9 11" id="KW-0472">Membrane</keyword>
<accession>A0AAN9GI05</accession>
<evidence type="ECO:0000313" key="13">
    <source>
        <dbReference type="Proteomes" id="UP001374579"/>
    </source>
</evidence>
<keyword evidence="5 11" id="KW-0812">Transmembrane</keyword>
<keyword evidence="7 11" id="KW-1133">Transmembrane helix</keyword>
<keyword evidence="3 11" id="KW-0328">Glycosyltransferase</keyword>
<dbReference type="GO" id="GO:0006493">
    <property type="term" value="P:protein O-linked glycosylation"/>
    <property type="evidence" value="ECO:0007669"/>
    <property type="project" value="TreeGrafter"/>
</dbReference>
<dbReference type="EC" id="2.4.1.-" evidence="11"/>
<organism evidence="12 13">
    <name type="scientific">Littorina saxatilis</name>
    <dbReference type="NCBI Taxonomy" id="31220"/>
    <lineage>
        <taxon>Eukaryota</taxon>
        <taxon>Metazoa</taxon>
        <taxon>Spiralia</taxon>
        <taxon>Lophotrochozoa</taxon>
        <taxon>Mollusca</taxon>
        <taxon>Gastropoda</taxon>
        <taxon>Caenogastropoda</taxon>
        <taxon>Littorinimorpha</taxon>
        <taxon>Littorinoidea</taxon>
        <taxon>Littorinidae</taxon>
        <taxon>Littorina</taxon>
    </lineage>
</organism>
<keyword evidence="8 11" id="KW-0333">Golgi apparatus</keyword>
<dbReference type="GO" id="GO:0000139">
    <property type="term" value="C:Golgi membrane"/>
    <property type="evidence" value="ECO:0007669"/>
    <property type="project" value="UniProtKB-SubCell"/>
</dbReference>
<keyword evidence="13" id="KW-1185">Reference proteome</keyword>
<evidence type="ECO:0000256" key="1">
    <source>
        <dbReference type="ARBA" id="ARBA00004323"/>
    </source>
</evidence>
<comment type="caution">
    <text evidence="12">The sequence shown here is derived from an EMBL/GenBank/DDBJ whole genome shotgun (WGS) entry which is preliminary data.</text>
</comment>
<feature type="transmembrane region" description="Helical" evidence="11">
    <location>
        <begin position="20"/>
        <end position="38"/>
    </location>
</feature>
<evidence type="ECO:0000256" key="6">
    <source>
        <dbReference type="ARBA" id="ARBA00022968"/>
    </source>
</evidence>
<evidence type="ECO:0000256" key="4">
    <source>
        <dbReference type="ARBA" id="ARBA00022679"/>
    </source>
</evidence>
<dbReference type="PANTHER" id="PTHR11214">
    <property type="entry name" value="BETA-1,3-N-ACETYLGLUCOSAMINYLTRANSFERASE"/>
    <property type="match status" value="1"/>
</dbReference>
<evidence type="ECO:0000256" key="5">
    <source>
        <dbReference type="ARBA" id="ARBA00022692"/>
    </source>
</evidence>
<comment type="subcellular location">
    <subcellularLocation>
        <location evidence="1 11">Golgi apparatus membrane</location>
        <topology evidence="1 11">Single-pass type II membrane protein</topology>
    </subcellularLocation>
</comment>
<evidence type="ECO:0000256" key="7">
    <source>
        <dbReference type="ARBA" id="ARBA00022989"/>
    </source>
</evidence>
<evidence type="ECO:0000313" key="12">
    <source>
        <dbReference type="EMBL" id="KAK7108766.1"/>
    </source>
</evidence>
<evidence type="ECO:0000256" key="9">
    <source>
        <dbReference type="ARBA" id="ARBA00023136"/>
    </source>
</evidence>
<evidence type="ECO:0000256" key="10">
    <source>
        <dbReference type="ARBA" id="ARBA00023180"/>
    </source>
</evidence>
<evidence type="ECO:0000256" key="3">
    <source>
        <dbReference type="ARBA" id="ARBA00022676"/>
    </source>
</evidence>